<dbReference type="Proteomes" id="UP000183615">
    <property type="component" value="Unassembled WGS sequence"/>
</dbReference>
<dbReference type="InterPro" id="IPR006401">
    <property type="entry name" value="Rib_reduct_arc"/>
</dbReference>
<evidence type="ECO:0000256" key="3">
    <source>
        <dbReference type="ARBA" id="ARBA00011738"/>
    </source>
</evidence>
<comment type="caution">
    <text evidence="11">The sequence shown here is derived from an EMBL/GenBank/DDBJ whole genome shotgun (WGS) entry which is preliminary data.</text>
</comment>
<keyword evidence="6" id="KW-0560">Oxidoreductase</keyword>
<dbReference type="NCBIfam" id="TIGR01508">
    <property type="entry name" value="rib_reduct_arch"/>
    <property type="match status" value="1"/>
</dbReference>
<dbReference type="AlphaFoldDB" id="A0A1J5UDR7"/>
<protein>
    <recommendedName>
        <fullName evidence="9">2,5-diamino-6-(ribosylamino)-4(3H)-pyrimidinone 5'-phosphate reductase</fullName>
        <ecNumber evidence="9">1.1.1.302</ecNumber>
    </recommendedName>
</protein>
<reference evidence="11 12" key="1">
    <citation type="submission" date="2016-08" db="EMBL/GenBank/DDBJ databases">
        <title>New Insights into Marine Group III Euryarchaeota, from dark to light.</title>
        <authorList>
            <person name="Haro-Moreno J.M."/>
            <person name="Rodriguez-Valera F."/>
            <person name="Lopez-Garcia P."/>
            <person name="Moreira D."/>
            <person name="Martin-Cuadrado A.B."/>
        </authorList>
    </citation>
    <scope>NUCLEOTIDE SEQUENCE [LARGE SCALE GENOMIC DNA]</scope>
    <source>
        <strain evidence="11">CG-Epi2</strain>
    </source>
</reference>
<dbReference type="GO" id="GO:0008703">
    <property type="term" value="F:5-amino-6-(5-phosphoribosylamino)uracil reductase activity"/>
    <property type="evidence" value="ECO:0007669"/>
    <property type="project" value="InterPro"/>
</dbReference>
<comment type="similarity">
    <text evidence="2">Belongs to the HTP reductase family.</text>
</comment>
<comment type="subunit">
    <text evidence="3">Homodimer.</text>
</comment>
<dbReference type="Pfam" id="PF01872">
    <property type="entry name" value="RibD_C"/>
    <property type="match status" value="1"/>
</dbReference>
<evidence type="ECO:0000256" key="5">
    <source>
        <dbReference type="ARBA" id="ARBA00022857"/>
    </source>
</evidence>
<dbReference type="GO" id="GO:0009231">
    <property type="term" value="P:riboflavin biosynthetic process"/>
    <property type="evidence" value="ECO:0007669"/>
    <property type="project" value="UniProtKB-UniPathway"/>
</dbReference>
<evidence type="ECO:0000256" key="1">
    <source>
        <dbReference type="ARBA" id="ARBA00005104"/>
    </source>
</evidence>
<dbReference type="InterPro" id="IPR011549">
    <property type="entry name" value="RibD_C"/>
</dbReference>
<evidence type="ECO:0000256" key="2">
    <source>
        <dbReference type="ARBA" id="ARBA00009723"/>
    </source>
</evidence>
<keyword evidence="4" id="KW-0686">Riboflavin biosynthesis</keyword>
<dbReference type="InterPro" id="IPR024072">
    <property type="entry name" value="DHFR-like_dom_sf"/>
</dbReference>
<dbReference type="UniPathway" id="UPA00275"/>
<dbReference type="PANTHER" id="PTHR38011:SF7">
    <property type="entry name" value="2,5-DIAMINO-6-RIBOSYLAMINO-4(3H)-PYRIMIDINONE 5'-PHOSPHATE REDUCTASE"/>
    <property type="match status" value="1"/>
</dbReference>
<dbReference type="SUPFAM" id="SSF53597">
    <property type="entry name" value="Dihydrofolate reductase-like"/>
    <property type="match status" value="1"/>
</dbReference>
<dbReference type="NCBIfam" id="TIGR00227">
    <property type="entry name" value="ribD_Cterm"/>
    <property type="match status" value="1"/>
</dbReference>
<evidence type="ECO:0000259" key="10">
    <source>
        <dbReference type="Pfam" id="PF01872"/>
    </source>
</evidence>
<evidence type="ECO:0000256" key="9">
    <source>
        <dbReference type="NCBIfam" id="TIGR01508"/>
    </source>
</evidence>
<accession>A0A1J5UDR7</accession>
<dbReference type="InterPro" id="IPR050765">
    <property type="entry name" value="Riboflavin_Biosynth_HTPR"/>
</dbReference>
<comment type="catalytic activity">
    <reaction evidence="7">
        <text>2,5-diamino-6-(1-D-ribitylamino)pyrimidin-4(3H)-one 5'-phosphate + NAD(+) = 2,5-diamino-6-(1-D-ribosylamino)pyrimidin-4(3H)-one 5'-phosphate + NADH + H(+)</text>
        <dbReference type="Rhea" id="RHEA:27274"/>
        <dbReference type="ChEBI" id="CHEBI:15378"/>
        <dbReference type="ChEBI" id="CHEBI:57540"/>
        <dbReference type="ChEBI" id="CHEBI:57945"/>
        <dbReference type="ChEBI" id="CHEBI:58890"/>
        <dbReference type="ChEBI" id="CHEBI:59545"/>
        <dbReference type="EC" id="1.1.1.302"/>
    </reaction>
</comment>
<dbReference type="InterPro" id="IPR002734">
    <property type="entry name" value="RibDG_C"/>
</dbReference>
<gene>
    <name evidence="11" type="ORF">BET99_04225</name>
</gene>
<dbReference type="EC" id="1.1.1.302" evidence="9"/>
<comment type="pathway">
    <text evidence="1">Cofactor biosynthesis; riboflavin biosynthesis.</text>
</comment>
<comment type="catalytic activity">
    <reaction evidence="8">
        <text>2,5-diamino-6-(1-D-ribitylamino)pyrimidin-4(3H)-one 5'-phosphate + NADP(+) = 2,5-diamino-6-(1-D-ribosylamino)pyrimidin-4(3H)-one 5'-phosphate + NADPH + H(+)</text>
        <dbReference type="Rhea" id="RHEA:27278"/>
        <dbReference type="ChEBI" id="CHEBI:15378"/>
        <dbReference type="ChEBI" id="CHEBI:57783"/>
        <dbReference type="ChEBI" id="CHEBI:58349"/>
        <dbReference type="ChEBI" id="CHEBI:58890"/>
        <dbReference type="ChEBI" id="CHEBI:59545"/>
        <dbReference type="EC" id="1.1.1.302"/>
    </reaction>
</comment>
<sequence>MRPQIILNCAASADGKIALPNRKQLSISNTEDFERVHRLRSECDAIIVGIGTIIEDNPSLTVRNNSEAKPIRVILDTHCRIPPNSNVLKGNNKTIIAVGENPEQTNIENAEVLKCGKEKINLTELLDILAKRGVEKILVEGGETVMWSFLKEQLFDEYNVFLSSMIIGGIGTPTIAGGKGFQDEKSILNLKFDSVKQIGNGILIKYKKKEN</sequence>
<dbReference type="EMBL" id="MIYZ01000013">
    <property type="protein sequence ID" value="OIR22454.1"/>
    <property type="molecule type" value="Genomic_DNA"/>
</dbReference>
<keyword evidence="5" id="KW-0521">NADP</keyword>
<feature type="domain" description="Bacterial bifunctional deaminase-reductase C-terminal" evidence="10">
    <location>
        <begin position="3"/>
        <end position="203"/>
    </location>
</feature>
<organism evidence="11 12">
    <name type="scientific">Marine Group III euryarchaeote CG-Epi2</name>
    <dbReference type="NCBI Taxonomy" id="1888996"/>
    <lineage>
        <taxon>Archaea</taxon>
        <taxon>Methanobacteriati</taxon>
        <taxon>Thermoplasmatota</taxon>
        <taxon>Thermoplasmata</taxon>
        <taxon>Candidatus Thermoprofundales</taxon>
    </lineage>
</organism>
<evidence type="ECO:0000313" key="12">
    <source>
        <dbReference type="Proteomes" id="UP000183615"/>
    </source>
</evidence>
<evidence type="ECO:0000256" key="4">
    <source>
        <dbReference type="ARBA" id="ARBA00022619"/>
    </source>
</evidence>
<name>A0A1J5UDR7_9ARCH</name>
<evidence type="ECO:0000313" key="11">
    <source>
        <dbReference type="EMBL" id="OIR22454.1"/>
    </source>
</evidence>
<evidence type="ECO:0000256" key="7">
    <source>
        <dbReference type="ARBA" id="ARBA00047550"/>
    </source>
</evidence>
<proteinExistence type="inferred from homology"/>
<evidence type="ECO:0000256" key="8">
    <source>
        <dbReference type="ARBA" id="ARBA00049020"/>
    </source>
</evidence>
<dbReference type="GO" id="GO:0050661">
    <property type="term" value="F:NADP binding"/>
    <property type="evidence" value="ECO:0007669"/>
    <property type="project" value="InterPro"/>
</dbReference>
<evidence type="ECO:0000256" key="6">
    <source>
        <dbReference type="ARBA" id="ARBA00023002"/>
    </source>
</evidence>
<dbReference type="Gene3D" id="3.40.430.10">
    <property type="entry name" value="Dihydrofolate Reductase, subunit A"/>
    <property type="match status" value="1"/>
</dbReference>
<dbReference type="PANTHER" id="PTHR38011">
    <property type="entry name" value="DIHYDROFOLATE REDUCTASE FAMILY PROTEIN (AFU_ORTHOLOGUE AFUA_8G06820)"/>
    <property type="match status" value="1"/>
</dbReference>